<proteinExistence type="predicted"/>
<evidence type="ECO:0000313" key="4">
    <source>
        <dbReference type="Proteomes" id="UP000319257"/>
    </source>
</evidence>
<dbReference type="STRING" id="1093900.A0A507BGX9"/>
<name>A0A507BGX9_9PEZI</name>
<feature type="region of interest" description="Disordered" evidence="1">
    <location>
        <begin position="399"/>
        <end position="445"/>
    </location>
</feature>
<dbReference type="PANTHER" id="PTHR38788">
    <property type="entry name" value="CLR5 DOMAIN-CONTAINING PROTEIN"/>
    <property type="match status" value="1"/>
</dbReference>
<reference evidence="3 4" key="1">
    <citation type="submission" date="2019-06" db="EMBL/GenBank/DDBJ databases">
        <title>Draft genome sequence of the filamentous fungus Phialemoniopsis curvata isolated from diesel fuel.</title>
        <authorList>
            <person name="Varaljay V.A."/>
            <person name="Lyon W.J."/>
            <person name="Crouch A.L."/>
            <person name="Drake C.E."/>
            <person name="Hollomon J.M."/>
            <person name="Nadeau L.J."/>
            <person name="Nunn H.S."/>
            <person name="Stevenson B.S."/>
            <person name="Bojanowski C.L."/>
            <person name="Crookes-Goodson W.J."/>
        </authorList>
    </citation>
    <scope>NUCLEOTIDE SEQUENCE [LARGE SCALE GENOMIC DNA]</scope>
    <source>
        <strain evidence="3 4">D216</strain>
    </source>
</reference>
<dbReference type="GeneID" id="41967759"/>
<dbReference type="AlphaFoldDB" id="A0A507BGX9"/>
<accession>A0A507BGX9</accession>
<dbReference type="Pfam" id="PF14420">
    <property type="entry name" value="Clr5"/>
    <property type="match status" value="1"/>
</dbReference>
<feature type="compositionally biased region" description="Low complexity" evidence="1">
    <location>
        <begin position="406"/>
        <end position="440"/>
    </location>
</feature>
<feature type="compositionally biased region" description="Low complexity" evidence="1">
    <location>
        <begin position="1"/>
        <end position="16"/>
    </location>
</feature>
<dbReference type="Proteomes" id="UP000319257">
    <property type="component" value="Unassembled WGS sequence"/>
</dbReference>
<evidence type="ECO:0000256" key="1">
    <source>
        <dbReference type="SAM" id="MobiDB-lite"/>
    </source>
</evidence>
<dbReference type="EMBL" id="SKBQ01000001">
    <property type="protein sequence ID" value="TPX15978.1"/>
    <property type="molecule type" value="Genomic_DNA"/>
</dbReference>
<keyword evidence="4" id="KW-1185">Reference proteome</keyword>
<protein>
    <recommendedName>
        <fullName evidence="2">Clr5 domain-containing protein</fullName>
    </recommendedName>
</protein>
<sequence length="498" mass="55161">MGTSSPDSDASSSQQQYAKAGDWEQHRDTITKLYRDQDLHLDEVISIMARDHQFFANQRMYKTRIKKWGIDKNQKAKEVGYMLKVKQQRAALGKDTEFVVRGRKVDWGKIEQYLKRDPALLRKTAGDTLEIGNAAGIICKTPPPDPAVALSIPPPPIGSMENRLPEEIALLARDYFKGCFEKGVWIDLPDGTVAGRQGAMATDRLRKWGQTMRLGRHCIAIGKNTEGFQLLGRCMDQMTQLVVDEDPTLLYHFLGNTIGLTPQSRELGAAVCKHIRELCHIKLGAQHPLSRIFDRFNAMAKSETHYLSLSIPVQALVDLFAARDKDRGAKRDPRIAVLYRRYANLLRGNSGGMEDPAMNAISLNDIVDFYEESNDPSASMCFQFEYLAYLTKCLVKARGGEDSSRNGSTPAGGSSSTTTGNATPSAGTSTTTDGTSPPNNAEAGPVVRFRESRYYYIFDSSVLAAQTPEPGTPALEPTRVLWEPEVNPDDEILPPPCL</sequence>
<dbReference type="InParanoid" id="A0A507BGX9"/>
<dbReference type="PANTHER" id="PTHR38788:SF3">
    <property type="entry name" value="CLR5 DOMAIN-CONTAINING PROTEIN"/>
    <property type="match status" value="1"/>
</dbReference>
<dbReference type="OrthoDB" id="5308957at2759"/>
<gene>
    <name evidence="3" type="ORF">E0L32_000312</name>
</gene>
<organism evidence="3 4">
    <name type="scientific">Thyridium curvatum</name>
    <dbReference type="NCBI Taxonomy" id="1093900"/>
    <lineage>
        <taxon>Eukaryota</taxon>
        <taxon>Fungi</taxon>
        <taxon>Dikarya</taxon>
        <taxon>Ascomycota</taxon>
        <taxon>Pezizomycotina</taxon>
        <taxon>Sordariomycetes</taxon>
        <taxon>Sordariomycetidae</taxon>
        <taxon>Thyridiales</taxon>
        <taxon>Thyridiaceae</taxon>
        <taxon>Thyridium</taxon>
    </lineage>
</organism>
<comment type="caution">
    <text evidence="3">The sequence shown here is derived from an EMBL/GenBank/DDBJ whole genome shotgun (WGS) entry which is preliminary data.</text>
</comment>
<feature type="region of interest" description="Disordered" evidence="1">
    <location>
        <begin position="1"/>
        <end position="23"/>
    </location>
</feature>
<evidence type="ECO:0000313" key="3">
    <source>
        <dbReference type="EMBL" id="TPX15978.1"/>
    </source>
</evidence>
<feature type="domain" description="Clr5" evidence="2">
    <location>
        <begin position="21"/>
        <end position="72"/>
    </location>
</feature>
<evidence type="ECO:0000259" key="2">
    <source>
        <dbReference type="Pfam" id="PF14420"/>
    </source>
</evidence>
<dbReference type="RefSeq" id="XP_030997689.1">
    <property type="nucleotide sequence ID" value="XM_031137385.1"/>
</dbReference>
<dbReference type="InterPro" id="IPR025676">
    <property type="entry name" value="Clr5_dom"/>
</dbReference>